<gene>
    <name evidence="2" type="ORF">BN12_1230009</name>
</gene>
<dbReference type="EMBL" id="CAJB01000028">
    <property type="protein sequence ID" value="CCH76386.1"/>
    <property type="molecule type" value="Genomic_DNA"/>
</dbReference>
<accession>A0A077LTB5</accession>
<feature type="region of interest" description="Disordered" evidence="1">
    <location>
        <begin position="1"/>
        <end position="26"/>
    </location>
</feature>
<keyword evidence="3" id="KW-1185">Reference proteome</keyword>
<evidence type="ECO:0000256" key="1">
    <source>
        <dbReference type="SAM" id="MobiDB-lite"/>
    </source>
</evidence>
<comment type="caution">
    <text evidence="2">The sequence shown here is derived from an EMBL/GenBank/DDBJ whole genome shotgun (WGS) entry which is preliminary data.</text>
</comment>
<dbReference type="AlphaFoldDB" id="A0A077LTB5"/>
<sequence>MEVSIRMRSRQIPTTSSSGPVTPVGRSASCAVSLMTAACHIGRPHEAVPSRRLSRRPARPGVVGSRRPSRRSTARGWSLLAVRQIGRPPGGGRFSPSVTSADPVPSVDRRGRSLLAVRQIGRPPEALAFHHAR</sequence>
<evidence type="ECO:0000313" key="3">
    <source>
        <dbReference type="Proteomes" id="UP000035721"/>
    </source>
</evidence>
<organism evidence="2 3">
    <name type="scientific">Nostocoides japonicum T1-X7</name>
    <dbReference type="NCBI Taxonomy" id="1194083"/>
    <lineage>
        <taxon>Bacteria</taxon>
        <taxon>Bacillati</taxon>
        <taxon>Actinomycetota</taxon>
        <taxon>Actinomycetes</taxon>
        <taxon>Micrococcales</taxon>
        <taxon>Intrasporangiaceae</taxon>
        <taxon>Nostocoides</taxon>
    </lineage>
</organism>
<protein>
    <submittedName>
        <fullName evidence="2">Uncharacterized protein</fullName>
    </submittedName>
</protein>
<proteinExistence type="predicted"/>
<evidence type="ECO:0000313" key="2">
    <source>
        <dbReference type="EMBL" id="CCH76386.1"/>
    </source>
</evidence>
<dbReference type="Proteomes" id="UP000035721">
    <property type="component" value="Unassembled WGS sequence"/>
</dbReference>
<name>A0A077LTB5_9MICO</name>
<reference evidence="2 3" key="1">
    <citation type="journal article" date="2013" name="ISME J.">
        <title>A metabolic model for members of the genus Tetrasphaera involved in enhanced biological phosphorus removal.</title>
        <authorList>
            <person name="Kristiansen R."/>
            <person name="Nguyen H.T.T."/>
            <person name="Saunders A.M."/>
            <person name="Nielsen J.L."/>
            <person name="Wimmer R."/>
            <person name="Le V.Q."/>
            <person name="McIlroy S.J."/>
            <person name="Petrovski S."/>
            <person name="Seviour R.J."/>
            <person name="Calteau A."/>
            <person name="Nielsen K.L."/>
            <person name="Nielsen P.H."/>
        </authorList>
    </citation>
    <scope>NUCLEOTIDE SEQUENCE [LARGE SCALE GENOMIC DNA]</scope>
    <source>
        <strain evidence="2 3">T1-X7</strain>
    </source>
</reference>
<feature type="compositionally biased region" description="Polar residues" evidence="1">
    <location>
        <begin position="11"/>
        <end position="20"/>
    </location>
</feature>
<feature type="region of interest" description="Disordered" evidence="1">
    <location>
        <begin position="45"/>
        <end position="109"/>
    </location>
</feature>